<keyword evidence="2 6" id="KW-0813">Transport</keyword>
<dbReference type="Proteomes" id="UP001445335">
    <property type="component" value="Unassembled WGS sequence"/>
</dbReference>
<evidence type="ECO:0000256" key="4">
    <source>
        <dbReference type="ARBA" id="ARBA00022989"/>
    </source>
</evidence>
<dbReference type="PRINTS" id="PR00783">
    <property type="entry name" value="MINTRINSICP"/>
</dbReference>
<dbReference type="InterPro" id="IPR022357">
    <property type="entry name" value="MIP_CS"/>
</dbReference>
<evidence type="ECO:0000313" key="8">
    <source>
        <dbReference type="EMBL" id="KAK9835979.1"/>
    </source>
</evidence>
<keyword evidence="5 7" id="KW-0472">Membrane</keyword>
<comment type="caution">
    <text evidence="8">The sequence shown here is derived from an EMBL/GenBank/DDBJ whole genome shotgun (WGS) entry which is preliminary data.</text>
</comment>
<dbReference type="AlphaFoldDB" id="A0AAW1RQ71"/>
<evidence type="ECO:0000256" key="3">
    <source>
        <dbReference type="ARBA" id="ARBA00022692"/>
    </source>
</evidence>
<accession>A0AAW1RQ71</accession>
<feature type="transmembrane region" description="Helical" evidence="7">
    <location>
        <begin position="229"/>
        <end position="250"/>
    </location>
</feature>
<feature type="transmembrane region" description="Helical" evidence="7">
    <location>
        <begin position="61"/>
        <end position="84"/>
    </location>
</feature>
<comment type="similarity">
    <text evidence="6">Belongs to the MIP/aquaporin (TC 1.A.8) family.</text>
</comment>
<evidence type="ECO:0000256" key="5">
    <source>
        <dbReference type="ARBA" id="ARBA00023136"/>
    </source>
</evidence>
<keyword evidence="9" id="KW-1185">Reference proteome</keyword>
<evidence type="ECO:0000313" key="9">
    <source>
        <dbReference type="Proteomes" id="UP001445335"/>
    </source>
</evidence>
<evidence type="ECO:0000256" key="2">
    <source>
        <dbReference type="ARBA" id="ARBA00022448"/>
    </source>
</evidence>
<organism evidence="8 9">
    <name type="scientific">Elliptochloris bilobata</name>
    <dbReference type="NCBI Taxonomy" id="381761"/>
    <lineage>
        <taxon>Eukaryota</taxon>
        <taxon>Viridiplantae</taxon>
        <taxon>Chlorophyta</taxon>
        <taxon>core chlorophytes</taxon>
        <taxon>Trebouxiophyceae</taxon>
        <taxon>Trebouxiophyceae incertae sedis</taxon>
        <taxon>Elliptochloris clade</taxon>
        <taxon>Elliptochloris</taxon>
    </lineage>
</organism>
<dbReference type="InterPro" id="IPR023271">
    <property type="entry name" value="Aquaporin-like"/>
</dbReference>
<dbReference type="Pfam" id="PF00230">
    <property type="entry name" value="MIP"/>
    <property type="match status" value="1"/>
</dbReference>
<dbReference type="InterPro" id="IPR034294">
    <property type="entry name" value="Aquaporin_transptr"/>
</dbReference>
<dbReference type="PROSITE" id="PS00221">
    <property type="entry name" value="MIP"/>
    <property type="match status" value="1"/>
</dbReference>
<evidence type="ECO:0000256" key="1">
    <source>
        <dbReference type="ARBA" id="ARBA00004141"/>
    </source>
</evidence>
<proteinExistence type="inferred from homology"/>
<dbReference type="GO" id="GO:0015267">
    <property type="term" value="F:channel activity"/>
    <property type="evidence" value="ECO:0007669"/>
    <property type="project" value="InterPro"/>
</dbReference>
<keyword evidence="3 6" id="KW-0812">Transmembrane</keyword>
<evidence type="ECO:0008006" key="10">
    <source>
        <dbReference type="Google" id="ProtNLM"/>
    </source>
</evidence>
<keyword evidence="4 7" id="KW-1133">Transmembrane helix</keyword>
<sequence>MPALMESMDEDFFKAVGAEFLATLLFLFITISTAVNGCVTTDNRVPALKSEPLTDCTLDSGRMLNIALSFGISIFVLVYAAAAYSGGHINPAVTLGLLLANKISVVRALFYMVAQVLGGLVGVAIVKQYNPVSYAAAGGAANQLFAPTTPAGGWGMETILTFCLVWMVLSATDSERAVDAPHLPILAPLAIGLTVFLAHIVAIPVTNCCINPARGFAAAAVSGNWDSQWIWWVGPFSGAILAVLVYEIAFRPDFDGIRHRGPGVGLFPGMAGVEGEEKTGAAGDVLPPNALTGSHL</sequence>
<dbReference type="Gene3D" id="1.20.1080.10">
    <property type="entry name" value="Glycerol uptake facilitator protein"/>
    <property type="match status" value="1"/>
</dbReference>
<comment type="subcellular location">
    <subcellularLocation>
        <location evidence="1">Membrane</location>
        <topology evidence="1">Multi-pass membrane protein</topology>
    </subcellularLocation>
</comment>
<dbReference type="GO" id="GO:0016020">
    <property type="term" value="C:membrane"/>
    <property type="evidence" value="ECO:0007669"/>
    <property type="project" value="UniProtKB-SubCell"/>
</dbReference>
<feature type="transmembrane region" description="Helical" evidence="7">
    <location>
        <begin position="105"/>
        <end position="126"/>
    </location>
</feature>
<reference evidence="8 9" key="1">
    <citation type="journal article" date="2024" name="Nat. Commun.">
        <title>Phylogenomics reveals the evolutionary origins of lichenization in chlorophyte algae.</title>
        <authorList>
            <person name="Puginier C."/>
            <person name="Libourel C."/>
            <person name="Otte J."/>
            <person name="Skaloud P."/>
            <person name="Haon M."/>
            <person name="Grisel S."/>
            <person name="Petersen M."/>
            <person name="Berrin J.G."/>
            <person name="Delaux P.M."/>
            <person name="Dal Grande F."/>
            <person name="Keller J."/>
        </authorList>
    </citation>
    <scope>NUCLEOTIDE SEQUENCE [LARGE SCALE GENOMIC DNA]</scope>
    <source>
        <strain evidence="8 9">SAG 245.80</strain>
    </source>
</reference>
<protein>
    <recommendedName>
        <fullName evidence="10">Aquaporin</fullName>
    </recommendedName>
</protein>
<feature type="transmembrane region" description="Helical" evidence="7">
    <location>
        <begin position="151"/>
        <end position="171"/>
    </location>
</feature>
<dbReference type="SUPFAM" id="SSF81338">
    <property type="entry name" value="Aquaporin-like"/>
    <property type="match status" value="1"/>
</dbReference>
<evidence type="ECO:0000256" key="7">
    <source>
        <dbReference type="SAM" id="Phobius"/>
    </source>
</evidence>
<gene>
    <name evidence="8" type="ORF">WJX81_003428</name>
</gene>
<dbReference type="PANTHER" id="PTHR45687">
    <property type="entry name" value="AQUAPORIN OR AQUAGLYCEROPORIN RELATED"/>
    <property type="match status" value="1"/>
</dbReference>
<name>A0AAW1RQ71_9CHLO</name>
<dbReference type="InterPro" id="IPR000425">
    <property type="entry name" value="MIP"/>
</dbReference>
<evidence type="ECO:0000256" key="6">
    <source>
        <dbReference type="RuleBase" id="RU000477"/>
    </source>
</evidence>
<feature type="transmembrane region" description="Helical" evidence="7">
    <location>
        <begin position="183"/>
        <end position="205"/>
    </location>
</feature>
<dbReference type="EMBL" id="JALJOU010000027">
    <property type="protein sequence ID" value="KAK9835979.1"/>
    <property type="molecule type" value="Genomic_DNA"/>
</dbReference>